<proteinExistence type="predicted"/>
<evidence type="ECO:0000313" key="3">
    <source>
        <dbReference type="EMBL" id="CAF9935780.1"/>
    </source>
</evidence>
<dbReference type="OrthoDB" id="1862401at2759"/>
<dbReference type="PANTHER" id="PTHR31896:SF64">
    <property type="entry name" value="TRICHOTHECENE 3-O-ACETYLTRANSFERASE"/>
    <property type="match status" value="1"/>
</dbReference>
<dbReference type="Pfam" id="PF02458">
    <property type="entry name" value="Transferase"/>
    <property type="match status" value="1"/>
</dbReference>
<protein>
    <submittedName>
        <fullName evidence="3">Uncharacterized protein</fullName>
    </submittedName>
</protein>
<dbReference type="EMBL" id="CAJPDT010000086">
    <property type="protein sequence ID" value="CAF9935780.1"/>
    <property type="molecule type" value="Genomic_DNA"/>
</dbReference>
<dbReference type="AlphaFoldDB" id="A0A8H3IZ54"/>
<feature type="compositionally biased region" description="Low complexity" evidence="2">
    <location>
        <begin position="275"/>
        <end position="284"/>
    </location>
</feature>
<name>A0A8H3IZ54_9LECA</name>
<keyword evidence="1" id="KW-0808">Transferase</keyword>
<dbReference type="Gene3D" id="3.30.559.10">
    <property type="entry name" value="Chloramphenicol acetyltransferase-like domain"/>
    <property type="match status" value="2"/>
</dbReference>
<gene>
    <name evidence="3" type="ORF">IMSHALPRED_010347</name>
</gene>
<feature type="region of interest" description="Disordered" evidence="2">
    <location>
        <begin position="260"/>
        <end position="284"/>
    </location>
</feature>
<comment type="caution">
    <text evidence="3">The sequence shown here is derived from an EMBL/GenBank/DDBJ whole genome shotgun (WGS) entry which is preliminary data.</text>
</comment>
<dbReference type="Proteomes" id="UP000664534">
    <property type="component" value="Unassembled WGS sequence"/>
</dbReference>
<dbReference type="PANTHER" id="PTHR31896">
    <property type="entry name" value="FAMILY REGULATORY PROTEIN, PUTATIVE (AFU_ORTHOLOGUE AFUA_3G14730)-RELATED"/>
    <property type="match status" value="1"/>
</dbReference>
<reference evidence="3" key="1">
    <citation type="submission" date="2021-03" db="EMBL/GenBank/DDBJ databases">
        <authorList>
            <person name="Tagirdzhanova G."/>
        </authorList>
    </citation>
    <scope>NUCLEOTIDE SEQUENCE</scope>
</reference>
<evidence type="ECO:0000256" key="2">
    <source>
        <dbReference type="SAM" id="MobiDB-lite"/>
    </source>
</evidence>
<dbReference type="GO" id="GO:0016740">
    <property type="term" value="F:transferase activity"/>
    <property type="evidence" value="ECO:0007669"/>
    <property type="project" value="UniProtKB-KW"/>
</dbReference>
<organism evidence="3 4">
    <name type="scientific">Imshaugia aleurites</name>
    <dbReference type="NCBI Taxonomy" id="172621"/>
    <lineage>
        <taxon>Eukaryota</taxon>
        <taxon>Fungi</taxon>
        <taxon>Dikarya</taxon>
        <taxon>Ascomycota</taxon>
        <taxon>Pezizomycotina</taxon>
        <taxon>Lecanoromycetes</taxon>
        <taxon>OSLEUM clade</taxon>
        <taxon>Lecanoromycetidae</taxon>
        <taxon>Lecanorales</taxon>
        <taxon>Lecanorineae</taxon>
        <taxon>Parmeliaceae</taxon>
        <taxon>Imshaugia</taxon>
    </lineage>
</organism>
<sequence length="491" mass="54056">MDKSFAIQCPPFNLQLSRLDMRMTPMYSKRVLCFHLPNNSIEHKEYITRLLLAALRSTVEELPFLAGSVVPFSKDQPWLHDLVPHGAAYLVVKDLSREINFLDLRKARFSSVLLDTEQLCPLPEAFYLRDGPIDVCRLQANFVDGGLLLVVSIIHTVCDGRGISNVLRIFAEKLRIAQTGDPMSLSTACEETSKPTYSFDRASILSGNGLCGAIENHPGWTTLPLPFHGGSAETKTLCTTFHISSDSLRTLKQVASSPSSSASATINIPHPLDGTQTSSSDQTSSISTHDAIAALIWRSIMLARHRAGIISDRAITHFSQAVDCRTRLQLPEPYFGNAIYAIKTSLALPLLAGTTDSFDESWISGLQTAARAIRAEVSGATAGKIRDLLGFIERTDMEILTRPSVLGDTSIGSILFGSYFRFEMHELDFGEALGGKIEAFRLPSRGLLPGMPVVLPRLPDGGCEFVINEQEEVMRFFAEDEVFRRFASEQS</sequence>
<evidence type="ECO:0000313" key="4">
    <source>
        <dbReference type="Proteomes" id="UP000664534"/>
    </source>
</evidence>
<evidence type="ECO:0000256" key="1">
    <source>
        <dbReference type="ARBA" id="ARBA00022679"/>
    </source>
</evidence>
<dbReference type="InterPro" id="IPR023213">
    <property type="entry name" value="CAT-like_dom_sf"/>
</dbReference>
<keyword evidence="4" id="KW-1185">Reference proteome</keyword>
<accession>A0A8H3IZ54</accession>
<dbReference type="InterPro" id="IPR051283">
    <property type="entry name" value="Sec_Metabolite_Acyltrans"/>
</dbReference>